<dbReference type="PIRSF" id="PIRSF006485">
    <property type="entry name" value="GTP-binding_EngA"/>
    <property type="match status" value="1"/>
</dbReference>
<dbReference type="EMBL" id="MFGA01000023">
    <property type="protein sequence ID" value="OGF20553.1"/>
    <property type="molecule type" value="Genomic_DNA"/>
</dbReference>
<gene>
    <name evidence="8" type="primary">der</name>
    <name evidence="12" type="ORF">A2257_04325</name>
</gene>
<dbReference type="InterPro" id="IPR015946">
    <property type="entry name" value="KH_dom-like_a/b"/>
</dbReference>
<dbReference type="PROSITE" id="PS51712">
    <property type="entry name" value="G_ENGA"/>
    <property type="match status" value="1"/>
</dbReference>
<dbReference type="Gene3D" id="3.40.50.300">
    <property type="entry name" value="P-loop containing nucleotide triphosphate hydrolases"/>
    <property type="match status" value="2"/>
</dbReference>
<accession>A0A1F5S2A3</accession>
<dbReference type="InterPro" id="IPR027417">
    <property type="entry name" value="P-loop_NTPase"/>
</dbReference>
<feature type="binding site" evidence="8">
    <location>
        <begin position="61"/>
        <end position="65"/>
    </location>
    <ligand>
        <name>GTP</name>
        <dbReference type="ChEBI" id="CHEBI:37565"/>
        <label>1</label>
    </ligand>
</feature>
<evidence type="ECO:0000259" key="11">
    <source>
        <dbReference type="PROSITE" id="PS51712"/>
    </source>
</evidence>
<evidence type="ECO:0000256" key="10">
    <source>
        <dbReference type="RuleBase" id="RU004481"/>
    </source>
</evidence>
<evidence type="ECO:0000313" key="13">
    <source>
        <dbReference type="Proteomes" id="UP000177407"/>
    </source>
</evidence>
<evidence type="ECO:0000256" key="9">
    <source>
        <dbReference type="PROSITE-ProRule" id="PRU01049"/>
    </source>
</evidence>
<dbReference type="Gene3D" id="3.30.300.20">
    <property type="match status" value="1"/>
</dbReference>
<evidence type="ECO:0000256" key="3">
    <source>
        <dbReference type="ARBA" id="ARBA00022517"/>
    </source>
</evidence>
<dbReference type="InterPro" id="IPR031166">
    <property type="entry name" value="G_ENGA"/>
</dbReference>
<name>A0A1F5S2A3_9BACT</name>
<evidence type="ECO:0000256" key="2">
    <source>
        <dbReference type="ARBA" id="ARBA00020953"/>
    </source>
</evidence>
<evidence type="ECO:0000313" key="12">
    <source>
        <dbReference type="EMBL" id="OGF20553.1"/>
    </source>
</evidence>
<evidence type="ECO:0000256" key="4">
    <source>
        <dbReference type="ARBA" id="ARBA00022737"/>
    </source>
</evidence>
<comment type="similarity">
    <text evidence="1 8 9 10">Belongs to the TRAFAC class TrmE-Era-EngA-EngB-Septin-like GTPase superfamily. EngA (Der) GTPase family.</text>
</comment>
<dbReference type="GO" id="GO:0005525">
    <property type="term" value="F:GTP binding"/>
    <property type="evidence" value="ECO:0007669"/>
    <property type="project" value="UniProtKB-UniRule"/>
</dbReference>
<feature type="binding site" evidence="8">
    <location>
        <begin position="193"/>
        <end position="200"/>
    </location>
    <ligand>
        <name>GTP</name>
        <dbReference type="ChEBI" id="CHEBI:37565"/>
        <label>2</label>
    </ligand>
</feature>
<comment type="caution">
    <text evidence="12">The sequence shown here is derived from an EMBL/GenBank/DDBJ whole genome shotgun (WGS) entry which is preliminary data.</text>
</comment>
<dbReference type="HAMAP" id="MF_00195">
    <property type="entry name" value="GTPase_Der"/>
    <property type="match status" value="1"/>
</dbReference>
<comment type="subunit">
    <text evidence="8">Associates with the 50S ribosomal subunit.</text>
</comment>
<keyword evidence="4 10" id="KW-0677">Repeat</keyword>
<dbReference type="Pfam" id="PF14714">
    <property type="entry name" value="KH_dom-like"/>
    <property type="match status" value="1"/>
</dbReference>
<comment type="function">
    <text evidence="8 10">GTPase that plays an essential role in the late steps of ribosome biogenesis.</text>
</comment>
<protein>
    <recommendedName>
        <fullName evidence="2 8">GTPase Der</fullName>
    </recommendedName>
    <alternativeName>
        <fullName evidence="7 8">GTP-binding protein EngA</fullName>
    </alternativeName>
</protein>
<dbReference type="GO" id="GO:0042254">
    <property type="term" value="P:ribosome biogenesis"/>
    <property type="evidence" value="ECO:0007669"/>
    <property type="project" value="UniProtKB-KW"/>
</dbReference>
<evidence type="ECO:0000256" key="7">
    <source>
        <dbReference type="ARBA" id="ARBA00032345"/>
    </source>
</evidence>
<sequence length="461" mass="52194">MIEIENKPTIAIVGRSNVGKSTLFNKLIERPKAIVFPVAGTTRDRNYGRALWQGYELIFVDTGGIEDSKIIDKEIRKQVDIAIKKAHLLLFVVDLRDGLMPQDVKISKILNKLKKPVILVGNKADTPSLRMLSENKEWLRLNLGTPVAVSASMGMGTGDLLDKIFAKIKENKNPLEEISKNDGEEIIKVAIVGKPNVGKSSLLNTLLGQERVLVSDAPFTTREPQDILLRQDGQLFLLIDTVGMRKSARVESGLEKIGVKRSINAIRRADVIIFVTEVDKPLTIQDKHLSQVILESNAGLIIVANKWDLIPEKNTQTMNYYIDYYHRFFPYLNWAMIAPASAKTGEKIKKILDLSALVNKKRNRYVDSEELKNFLKKTLLQHKAIIHRKKNMSARPKIVGLTQEGNRPPKFNLLTTSKEKLPEGLVKFIEKRLRENFDFTGTPIKMEVRQIKKGDFINQQI</sequence>
<reference evidence="12 13" key="1">
    <citation type="journal article" date="2016" name="Nat. Commun.">
        <title>Thousands of microbial genomes shed light on interconnected biogeochemical processes in an aquifer system.</title>
        <authorList>
            <person name="Anantharaman K."/>
            <person name="Brown C.T."/>
            <person name="Hug L.A."/>
            <person name="Sharon I."/>
            <person name="Castelle C.J."/>
            <person name="Probst A.J."/>
            <person name="Thomas B.C."/>
            <person name="Singh A."/>
            <person name="Wilkins M.J."/>
            <person name="Karaoz U."/>
            <person name="Brodie E.L."/>
            <person name="Williams K.H."/>
            <person name="Hubbard S.S."/>
            <person name="Banfield J.F."/>
        </authorList>
    </citation>
    <scope>NUCLEOTIDE SEQUENCE [LARGE SCALE GENOMIC DNA]</scope>
</reference>
<dbReference type="SUPFAM" id="SSF52540">
    <property type="entry name" value="P-loop containing nucleoside triphosphate hydrolases"/>
    <property type="match status" value="2"/>
</dbReference>
<feature type="domain" description="EngA-type G" evidence="11">
    <location>
        <begin position="8"/>
        <end position="172"/>
    </location>
</feature>
<dbReference type="InterPro" id="IPR005225">
    <property type="entry name" value="Small_GTP-bd"/>
</dbReference>
<dbReference type="InterPro" id="IPR032859">
    <property type="entry name" value="KH_dom-like"/>
</dbReference>
<dbReference type="InterPro" id="IPR006073">
    <property type="entry name" value="GTP-bd"/>
</dbReference>
<evidence type="ECO:0000256" key="8">
    <source>
        <dbReference type="HAMAP-Rule" id="MF_00195"/>
    </source>
</evidence>
<dbReference type="PANTHER" id="PTHR43834">
    <property type="entry name" value="GTPASE DER"/>
    <property type="match status" value="1"/>
</dbReference>
<dbReference type="InterPro" id="IPR016484">
    <property type="entry name" value="GTPase_Der"/>
</dbReference>
<keyword evidence="3 8" id="KW-0690">Ribosome biogenesis</keyword>
<organism evidence="12 13">
    <name type="scientific">Candidatus Falkowbacteria bacterium RIFOXYA2_FULL_38_12</name>
    <dbReference type="NCBI Taxonomy" id="1797993"/>
    <lineage>
        <taxon>Bacteria</taxon>
        <taxon>Candidatus Falkowiibacteriota</taxon>
    </lineage>
</organism>
<keyword evidence="6 8" id="KW-0342">GTP-binding</keyword>
<feature type="binding site" evidence="8">
    <location>
        <begin position="14"/>
        <end position="21"/>
    </location>
    <ligand>
        <name>GTP</name>
        <dbReference type="ChEBI" id="CHEBI:37565"/>
        <label>1</label>
    </ligand>
</feature>
<dbReference type="AlphaFoldDB" id="A0A1F5S2A3"/>
<dbReference type="NCBIfam" id="TIGR00231">
    <property type="entry name" value="small_GTP"/>
    <property type="match status" value="2"/>
</dbReference>
<dbReference type="NCBIfam" id="TIGR03594">
    <property type="entry name" value="GTPase_EngA"/>
    <property type="match status" value="1"/>
</dbReference>
<comment type="caution">
    <text evidence="8">Lacks conserved residue(s) required for the propagation of feature annotation.</text>
</comment>
<evidence type="ECO:0000256" key="6">
    <source>
        <dbReference type="ARBA" id="ARBA00023134"/>
    </source>
</evidence>
<dbReference type="CDD" id="cd01895">
    <property type="entry name" value="EngA2"/>
    <property type="match status" value="1"/>
</dbReference>
<keyword evidence="5 8" id="KW-0547">Nucleotide-binding</keyword>
<dbReference type="Pfam" id="PF01926">
    <property type="entry name" value="MMR_HSR1"/>
    <property type="match status" value="2"/>
</dbReference>
<dbReference type="PRINTS" id="PR00326">
    <property type="entry name" value="GTP1OBG"/>
</dbReference>
<proteinExistence type="inferred from homology"/>
<evidence type="ECO:0000256" key="1">
    <source>
        <dbReference type="ARBA" id="ARBA00008279"/>
    </source>
</evidence>
<evidence type="ECO:0000256" key="5">
    <source>
        <dbReference type="ARBA" id="ARBA00022741"/>
    </source>
</evidence>
<dbReference type="PANTHER" id="PTHR43834:SF6">
    <property type="entry name" value="GTPASE DER"/>
    <property type="match status" value="1"/>
</dbReference>
<feature type="binding site" evidence="8">
    <location>
        <begin position="122"/>
        <end position="125"/>
    </location>
    <ligand>
        <name>GTP</name>
        <dbReference type="ChEBI" id="CHEBI:37565"/>
        <label>1</label>
    </ligand>
</feature>
<dbReference type="Proteomes" id="UP000177407">
    <property type="component" value="Unassembled WGS sequence"/>
</dbReference>
<feature type="binding site" evidence="8">
    <location>
        <begin position="305"/>
        <end position="308"/>
    </location>
    <ligand>
        <name>GTP</name>
        <dbReference type="ChEBI" id="CHEBI:37565"/>
        <label>2</label>
    </ligand>
</feature>
<dbReference type="CDD" id="cd01894">
    <property type="entry name" value="EngA1"/>
    <property type="match status" value="1"/>
</dbReference>